<name>A0A1N6DZM9_9BACT</name>
<dbReference type="Gene3D" id="3.30.565.10">
    <property type="entry name" value="Histidine kinase-like ATPase, C-terminal domain"/>
    <property type="match status" value="1"/>
</dbReference>
<evidence type="ECO:0000256" key="6">
    <source>
        <dbReference type="SAM" id="Coils"/>
    </source>
</evidence>
<dbReference type="PROSITE" id="PS50109">
    <property type="entry name" value="HIS_KIN"/>
    <property type="match status" value="1"/>
</dbReference>
<dbReference type="EC" id="2.7.13.3" evidence="2"/>
<dbReference type="PANTHER" id="PTHR43304">
    <property type="entry name" value="PHYTOCHROME-LIKE PROTEIN CPH1"/>
    <property type="match status" value="1"/>
</dbReference>
<gene>
    <name evidence="9" type="ORF">SAMN04488055_1196</name>
</gene>
<dbReference type="InterPro" id="IPR036097">
    <property type="entry name" value="HisK_dim/P_sf"/>
</dbReference>
<dbReference type="PANTHER" id="PTHR43304:SF1">
    <property type="entry name" value="PAC DOMAIN-CONTAINING PROTEIN"/>
    <property type="match status" value="1"/>
</dbReference>
<dbReference type="InterPro" id="IPR000014">
    <property type="entry name" value="PAS"/>
</dbReference>
<dbReference type="Gene3D" id="3.30.450.20">
    <property type="entry name" value="PAS domain"/>
    <property type="match status" value="1"/>
</dbReference>
<dbReference type="Pfam" id="PF13426">
    <property type="entry name" value="PAS_9"/>
    <property type="match status" value="1"/>
</dbReference>
<dbReference type="InterPro" id="IPR004358">
    <property type="entry name" value="Sig_transdc_His_kin-like_C"/>
</dbReference>
<dbReference type="CDD" id="cd00130">
    <property type="entry name" value="PAS"/>
    <property type="match status" value="1"/>
</dbReference>
<dbReference type="Gene3D" id="1.10.287.130">
    <property type="match status" value="1"/>
</dbReference>
<dbReference type="RefSeq" id="WP_074238357.1">
    <property type="nucleotide sequence ID" value="NZ_FSRA01000001.1"/>
</dbReference>
<evidence type="ECO:0000313" key="10">
    <source>
        <dbReference type="Proteomes" id="UP000185003"/>
    </source>
</evidence>
<dbReference type="SMART" id="SM00387">
    <property type="entry name" value="HATPase_c"/>
    <property type="match status" value="1"/>
</dbReference>
<protein>
    <recommendedName>
        <fullName evidence="2">histidine kinase</fullName>
        <ecNumber evidence="2">2.7.13.3</ecNumber>
    </recommendedName>
</protein>
<keyword evidence="4" id="KW-0808">Transferase</keyword>
<evidence type="ECO:0000259" key="7">
    <source>
        <dbReference type="PROSITE" id="PS50109"/>
    </source>
</evidence>
<dbReference type="Proteomes" id="UP000185003">
    <property type="component" value="Unassembled WGS sequence"/>
</dbReference>
<evidence type="ECO:0000313" key="9">
    <source>
        <dbReference type="EMBL" id="SIN76174.1"/>
    </source>
</evidence>
<dbReference type="InterPro" id="IPR005467">
    <property type="entry name" value="His_kinase_dom"/>
</dbReference>
<reference evidence="10" key="1">
    <citation type="submission" date="2016-11" db="EMBL/GenBank/DDBJ databases">
        <authorList>
            <person name="Varghese N."/>
            <person name="Submissions S."/>
        </authorList>
    </citation>
    <scope>NUCLEOTIDE SEQUENCE [LARGE SCALE GENOMIC DNA]</scope>
    <source>
        <strain evidence="10">DSM 24787</strain>
    </source>
</reference>
<accession>A0A1N6DZM9</accession>
<dbReference type="PROSITE" id="PS50112">
    <property type="entry name" value="PAS"/>
    <property type="match status" value="1"/>
</dbReference>
<dbReference type="Pfam" id="PF00512">
    <property type="entry name" value="HisKA"/>
    <property type="match status" value="1"/>
</dbReference>
<evidence type="ECO:0000256" key="4">
    <source>
        <dbReference type="ARBA" id="ARBA00022679"/>
    </source>
</evidence>
<keyword evidence="6" id="KW-0175">Coiled coil</keyword>
<keyword evidence="10" id="KW-1185">Reference proteome</keyword>
<feature type="domain" description="Histidine kinase" evidence="7">
    <location>
        <begin position="202"/>
        <end position="428"/>
    </location>
</feature>
<dbReference type="EMBL" id="FSRA01000001">
    <property type="protein sequence ID" value="SIN76174.1"/>
    <property type="molecule type" value="Genomic_DNA"/>
</dbReference>
<organism evidence="9 10">
    <name type="scientific">Chitinophaga niabensis</name>
    <dbReference type="NCBI Taxonomy" id="536979"/>
    <lineage>
        <taxon>Bacteria</taxon>
        <taxon>Pseudomonadati</taxon>
        <taxon>Bacteroidota</taxon>
        <taxon>Chitinophagia</taxon>
        <taxon>Chitinophagales</taxon>
        <taxon>Chitinophagaceae</taxon>
        <taxon>Chitinophaga</taxon>
    </lineage>
</organism>
<feature type="domain" description="PAS" evidence="8">
    <location>
        <begin position="57"/>
        <end position="127"/>
    </location>
</feature>
<proteinExistence type="predicted"/>
<dbReference type="SUPFAM" id="SSF55785">
    <property type="entry name" value="PYP-like sensor domain (PAS domain)"/>
    <property type="match status" value="1"/>
</dbReference>
<dbReference type="InterPro" id="IPR035965">
    <property type="entry name" value="PAS-like_dom_sf"/>
</dbReference>
<evidence type="ECO:0000256" key="1">
    <source>
        <dbReference type="ARBA" id="ARBA00000085"/>
    </source>
</evidence>
<dbReference type="SMART" id="SM00091">
    <property type="entry name" value="PAS"/>
    <property type="match status" value="1"/>
</dbReference>
<evidence type="ECO:0000256" key="3">
    <source>
        <dbReference type="ARBA" id="ARBA00022553"/>
    </source>
</evidence>
<dbReference type="SUPFAM" id="SSF47384">
    <property type="entry name" value="Homodimeric domain of signal transducing histidine kinase"/>
    <property type="match status" value="1"/>
</dbReference>
<dbReference type="InterPro" id="IPR003594">
    <property type="entry name" value="HATPase_dom"/>
</dbReference>
<dbReference type="GO" id="GO:0000155">
    <property type="term" value="F:phosphorelay sensor kinase activity"/>
    <property type="evidence" value="ECO:0007669"/>
    <property type="project" value="InterPro"/>
</dbReference>
<dbReference type="NCBIfam" id="TIGR00229">
    <property type="entry name" value="sensory_box"/>
    <property type="match status" value="1"/>
</dbReference>
<dbReference type="InterPro" id="IPR052162">
    <property type="entry name" value="Sensor_kinase/Photoreceptor"/>
</dbReference>
<dbReference type="InterPro" id="IPR036890">
    <property type="entry name" value="HATPase_C_sf"/>
</dbReference>
<keyword evidence="5" id="KW-0418">Kinase</keyword>
<sequence>MEEHSTTNIAALQAELEELRHQLWEAQETIDAIRTGQIDAIVVNGENGHELYTLKTADYSYRVFIEKMTEGAVSLNYEGVILYCNSQFASLLNMPISKVIGMAFQDFVPEGSKRHLRRLFENSWSKDCKEEVLLRTCDLEIPVLLSLTALEFNENMALSIIVTDLTAQKRTQQELERKNAQLARMNHELGLSNHDLQQFASVASHDLQEPLRKIQMFSNLLKEHNKKILSSESKRFLDKIVNSAKRMKALILDILSYSRLSAANNIFEEVDLNDIVKDLLEDFELIIQEKDAEIRVGELPQIEANRGQIRQVFQNMVSNALKFSKPDQVPVIEISSTYLGEKSFNAPPQPEGPYCLIRIKDNGIGFDQKYENHIFALFERLHSKDSYEGSGIGLSITKKIIEKHDGLVQAWGISGEGAEFLLLLPVSQEKNKHHVSTQEDLIGRG</sequence>
<dbReference type="InterPro" id="IPR003661">
    <property type="entry name" value="HisK_dim/P_dom"/>
</dbReference>
<comment type="catalytic activity">
    <reaction evidence="1">
        <text>ATP + protein L-histidine = ADP + protein N-phospho-L-histidine.</text>
        <dbReference type="EC" id="2.7.13.3"/>
    </reaction>
</comment>
<keyword evidence="3" id="KW-0597">Phosphoprotein</keyword>
<dbReference type="OrthoDB" id="9813151at2"/>
<dbReference type="Pfam" id="PF02518">
    <property type="entry name" value="HATPase_c"/>
    <property type="match status" value="1"/>
</dbReference>
<dbReference type="CDD" id="cd00082">
    <property type="entry name" value="HisKA"/>
    <property type="match status" value="1"/>
</dbReference>
<feature type="coiled-coil region" evidence="6">
    <location>
        <begin position="2"/>
        <end position="29"/>
    </location>
</feature>
<dbReference type="STRING" id="536979.SAMN04488055_1196"/>
<evidence type="ECO:0000256" key="2">
    <source>
        <dbReference type="ARBA" id="ARBA00012438"/>
    </source>
</evidence>
<evidence type="ECO:0000256" key="5">
    <source>
        <dbReference type="ARBA" id="ARBA00022777"/>
    </source>
</evidence>
<dbReference type="AlphaFoldDB" id="A0A1N6DZM9"/>
<dbReference type="SUPFAM" id="SSF55874">
    <property type="entry name" value="ATPase domain of HSP90 chaperone/DNA topoisomerase II/histidine kinase"/>
    <property type="match status" value="1"/>
</dbReference>
<dbReference type="PRINTS" id="PR00344">
    <property type="entry name" value="BCTRLSENSOR"/>
</dbReference>
<evidence type="ECO:0000259" key="8">
    <source>
        <dbReference type="PROSITE" id="PS50112"/>
    </source>
</evidence>
<dbReference type="SMART" id="SM00388">
    <property type="entry name" value="HisKA"/>
    <property type="match status" value="1"/>
</dbReference>